<evidence type="ECO:0000256" key="1">
    <source>
        <dbReference type="SAM" id="Phobius"/>
    </source>
</evidence>
<keyword evidence="1" id="KW-0472">Membrane</keyword>
<dbReference type="Pfam" id="PF03140">
    <property type="entry name" value="DUF247"/>
    <property type="match status" value="1"/>
</dbReference>
<proteinExistence type="predicted"/>
<evidence type="ECO:0000313" key="3">
    <source>
        <dbReference type="Proteomes" id="UP000306102"/>
    </source>
</evidence>
<dbReference type="Proteomes" id="UP000306102">
    <property type="component" value="Unassembled WGS sequence"/>
</dbReference>
<dbReference type="EMBL" id="SDRB02012646">
    <property type="protein sequence ID" value="THF97088.1"/>
    <property type="molecule type" value="Genomic_DNA"/>
</dbReference>
<dbReference type="STRING" id="542762.A0A4S4D4D2"/>
<dbReference type="PANTHER" id="PTHR31170">
    <property type="entry name" value="BNAC04G53230D PROTEIN"/>
    <property type="match status" value="1"/>
</dbReference>
<keyword evidence="3" id="KW-1185">Reference proteome</keyword>
<sequence>MEQEHDSQIEIGLSSIEIGLSSRLHSLKESLDNLADESFPDIYRVPKELRAGNEQYYTPTTISIGPLHAASDNPSLTDEVKLKKRALKHFLSDVREDVTLDFLIDLLKGIEGEARKCYNAEEIKVEYSSSDEFVEMMLLDGCFILALINGGEDPVFMGRARGPLFYSIQQDLLLLENQLPFFVLEALWKATLPHHDHQHEHDRNLIQDAVRSFMFLLPGEIHGFSRYEEMEKPKHLLELVLFALFPLPPRKDHHAIKIYSILEDIPKNMSELALYGIKIKSNNRGDSLVDVKFRNGVLEIPALVIEESTTSLFKNLLALEQCQNQKRSSFTSYLFFLDALVDTDKDIDLLLQAGVLKTWLNDKQALVSLLSGLGTNLLFSIQDMVAFEDIFAGLKEYCSSHELHACLMRNYYASRWDILNSILIFIFTVTQAVFAVVSYNPRNVKYFLEKMFEDDMLYWNYFVSDLSSHETIEKKGLDLDRISQNKEPMYDMNNKSPNSFCGLKKIAQPASEARPIRTGTRLILLRFSISAVYRPVCVAEPCFSDTYWLIRSVPAGFKNYALKMLEEHLKTNIICQDHSVPAAISRALLYVADGFNFANKNLACSTCHEIIKQICSISSTLL</sequence>
<name>A0A4S4D4D2_CAMSN</name>
<keyword evidence="1" id="KW-0812">Transmembrane</keyword>
<dbReference type="InterPro" id="IPR004158">
    <property type="entry name" value="DUF247_pln"/>
</dbReference>
<comment type="caution">
    <text evidence="2">The sequence shown here is derived from an EMBL/GenBank/DDBJ whole genome shotgun (WGS) entry which is preliminary data.</text>
</comment>
<accession>A0A4S4D4D2</accession>
<evidence type="ECO:0000313" key="2">
    <source>
        <dbReference type="EMBL" id="THF97088.1"/>
    </source>
</evidence>
<dbReference type="AlphaFoldDB" id="A0A4S4D4D2"/>
<reference evidence="2 3" key="1">
    <citation type="journal article" date="2018" name="Proc. Natl. Acad. Sci. U.S.A.">
        <title>Draft genome sequence of Camellia sinensis var. sinensis provides insights into the evolution of the tea genome and tea quality.</title>
        <authorList>
            <person name="Wei C."/>
            <person name="Yang H."/>
            <person name="Wang S."/>
            <person name="Zhao J."/>
            <person name="Liu C."/>
            <person name="Gao L."/>
            <person name="Xia E."/>
            <person name="Lu Y."/>
            <person name="Tai Y."/>
            <person name="She G."/>
            <person name="Sun J."/>
            <person name="Cao H."/>
            <person name="Tong W."/>
            <person name="Gao Q."/>
            <person name="Li Y."/>
            <person name="Deng W."/>
            <person name="Jiang X."/>
            <person name="Wang W."/>
            <person name="Chen Q."/>
            <person name="Zhang S."/>
            <person name="Li H."/>
            <person name="Wu J."/>
            <person name="Wang P."/>
            <person name="Li P."/>
            <person name="Shi C."/>
            <person name="Zheng F."/>
            <person name="Jian J."/>
            <person name="Huang B."/>
            <person name="Shan D."/>
            <person name="Shi M."/>
            <person name="Fang C."/>
            <person name="Yue Y."/>
            <person name="Li F."/>
            <person name="Li D."/>
            <person name="Wei S."/>
            <person name="Han B."/>
            <person name="Jiang C."/>
            <person name="Yin Y."/>
            <person name="Xia T."/>
            <person name="Zhang Z."/>
            <person name="Bennetzen J.L."/>
            <person name="Zhao S."/>
            <person name="Wan X."/>
        </authorList>
    </citation>
    <scope>NUCLEOTIDE SEQUENCE [LARGE SCALE GENOMIC DNA]</scope>
    <source>
        <strain evidence="3">cv. Shuchazao</strain>
        <tissue evidence="2">Leaf</tissue>
    </source>
</reference>
<keyword evidence="1" id="KW-1133">Transmembrane helix</keyword>
<feature type="transmembrane region" description="Helical" evidence="1">
    <location>
        <begin position="418"/>
        <end position="439"/>
    </location>
</feature>
<protein>
    <submittedName>
        <fullName evidence="2">Uncharacterized protein</fullName>
    </submittedName>
</protein>
<organism evidence="2 3">
    <name type="scientific">Camellia sinensis var. sinensis</name>
    <name type="common">China tea</name>
    <dbReference type="NCBI Taxonomy" id="542762"/>
    <lineage>
        <taxon>Eukaryota</taxon>
        <taxon>Viridiplantae</taxon>
        <taxon>Streptophyta</taxon>
        <taxon>Embryophyta</taxon>
        <taxon>Tracheophyta</taxon>
        <taxon>Spermatophyta</taxon>
        <taxon>Magnoliopsida</taxon>
        <taxon>eudicotyledons</taxon>
        <taxon>Gunneridae</taxon>
        <taxon>Pentapetalae</taxon>
        <taxon>asterids</taxon>
        <taxon>Ericales</taxon>
        <taxon>Theaceae</taxon>
        <taxon>Camellia</taxon>
    </lineage>
</organism>
<gene>
    <name evidence="2" type="ORF">TEA_001899</name>
</gene>
<dbReference type="PANTHER" id="PTHR31170:SF25">
    <property type="entry name" value="BNAA09G04570D PROTEIN"/>
    <property type="match status" value="1"/>
</dbReference>